<keyword evidence="2" id="KW-0808">Transferase</keyword>
<proteinExistence type="predicted"/>
<dbReference type="Pfam" id="PF12697">
    <property type="entry name" value="Abhydrolase_6"/>
    <property type="match status" value="1"/>
</dbReference>
<comment type="caution">
    <text evidence="2">The sequence shown here is derived from an EMBL/GenBank/DDBJ whole genome shotgun (WGS) entry which is preliminary data.</text>
</comment>
<reference evidence="2 3" key="1">
    <citation type="submission" date="2015-09" db="EMBL/GenBank/DDBJ databases">
        <title>Identification and resolution of microdiversity through metagenomic sequencing of parallel consortia.</title>
        <authorList>
            <person name="Nelson W.C."/>
            <person name="Romine M.F."/>
            <person name="Lindemann S.R."/>
        </authorList>
    </citation>
    <scope>NUCLEOTIDE SEQUENCE [LARGE SCALE GENOMIC DNA]</scope>
    <source>
        <strain evidence="2">Ana</strain>
    </source>
</reference>
<feature type="domain" description="AB hydrolase-1" evidence="1">
    <location>
        <begin position="68"/>
        <end position="314"/>
    </location>
</feature>
<protein>
    <submittedName>
        <fullName evidence="2">Putative hydrolases or acyltransferases (Alpha/beta hydrolase superfamily)</fullName>
    </submittedName>
</protein>
<dbReference type="Proteomes" id="UP000050465">
    <property type="component" value="Unassembled WGS sequence"/>
</dbReference>
<keyword evidence="2" id="KW-0012">Acyltransferase</keyword>
<dbReference type="InterPro" id="IPR029058">
    <property type="entry name" value="AB_hydrolase_fold"/>
</dbReference>
<dbReference type="GO" id="GO:0016746">
    <property type="term" value="F:acyltransferase activity"/>
    <property type="evidence" value="ECO:0007669"/>
    <property type="project" value="UniProtKB-KW"/>
</dbReference>
<dbReference type="GO" id="GO:0016787">
    <property type="term" value="F:hydrolase activity"/>
    <property type="evidence" value="ECO:0007669"/>
    <property type="project" value="UniProtKB-KW"/>
</dbReference>
<sequence>MVDTVSGGGMNGNVMNMALPEAAAGLTEETSVAIAQQIQWASVSVTLASGETDTVVTSYVCEGKGTPVVLLHGFDSSLFEFRRLVPQLTTHPVAPCQVWAVDLLGFGLSDRSGLGSPNRPVGSRVDPEAIKQHLHAFCQQMIGEPIVLVGASMGGGVAIDFVTSYPEMVKQLVLIDAVGYAAGPAIGKVMFPPLDRWATNFLQNASVRRKISEKAYYDKAFVTPDAELCASLHLKVPKWQAALITFTKSGGYNFLARKVPAVKVPTLVLWGRQDEILGTKDAARFERDIEQCKLVWIENCGHVPHLEQAKITADHIVNFLV</sequence>
<organism evidence="2 3">
    <name type="scientific">Phormidesmis priestleyi Ana</name>
    <dbReference type="NCBI Taxonomy" id="1666911"/>
    <lineage>
        <taxon>Bacteria</taxon>
        <taxon>Bacillati</taxon>
        <taxon>Cyanobacteriota</taxon>
        <taxon>Cyanophyceae</taxon>
        <taxon>Leptolyngbyales</taxon>
        <taxon>Leptolyngbyaceae</taxon>
        <taxon>Phormidesmis</taxon>
    </lineage>
</organism>
<dbReference type="InterPro" id="IPR000639">
    <property type="entry name" value="Epox_hydrolase-like"/>
</dbReference>
<dbReference type="PANTHER" id="PTHR43689">
    <property type="entry name" value="HYDROLASE"/>
    <property type="match status" value="1"/>
</dbReference>
<accession>A0A0P8DE14</accession>
<dbReference type="PANTHER" id="PTHR43689:SF8">
    <property type="entry name" value="ALPHA_BETA-HYDROLASES SUPERFAMILY PROTEIN"/>
    <property type="match status" value="1"/>
</dbReference>
<dbReference type="EMBL" id="LJZR01000019">
    <property type="protein sequence ID" value="KPQ34468.1"/>
    <property type="molecule type" value="Genomic_DNA"/>
</dbReference>
<keyword evidence="2" id="KW-0378">Hydrolase</keyword>
<name>A0A0P8DE14_9CYAN</name>
<dbReference type="PATRIC" id="fig|1666911.3.peg.115"/>
<evidence type="ECO:0000313" key="3">
    <source>
        <dbReference type="Proteomes" id="UP000050465"/>
    </source>
</evidence>
<evidence type="ECO:0000313" key="2">
    <source>
        <dbReference type="EMBL" id="KPQ34468.1"/>
    </source>
</evidence>
<dbReference type="PRINTS" id="PR00412">
    <property type="entry name" value="EPOXHYDRLASE"/>
</dbReference>
<dbReference type="PRINTS" id="PR00111">
    <property type="entry name" value="ABHYDROLASE"/>
</dbReference>
<dbReference type="SUPFAM" id="SSF53474">
    <property type="entry name" value="alpha/beta-Hydrolases"/>
    <property type="match status" value="1"/>
</dbReference>
<gene>
    <name evidence="2" type="ORF">HLUCCA11_14310</name>
</gene>
<evidence type="ECO:0000259" key="1">
    <source>
        <dbReference type="Pfam" id="PF12697"/>
    </source>
</evidence>
<dbReference type="InterPro" id="IPR000073">
    <property type="entry name" value="AB_hydrolase_1"/>
</dbReference>
<dbReference type="Gene3D" id="3.40.50.1820">
    <property type="entry name" value="alpha/beta hydrolase"/>
    <property type="match status" value="1"/>
</dbReference>
<dbReference type="AlphaFoldDB" id="A0A0P8DE14"/>
<dbReference type="STRING" id="1666911.HLUCCA11_14310"/>